<dbReference type="PANTHER" id="PTHR10083:SF374">
    <property type="entry name" value="BPTI_KUNITZ INHIBITOR DOMAIN-CONTAINING PROTEIN"/>
    <property type="match status" value="1"/>
</dbReference>
<dbReference type="SUPFAM" id="SSF57362">
    <property type="entry name" value="BPTI-like"/>
    <property type="match status" value="2"/>
</dbReference>
<dbReference type="PROSITE" id="PS50279">
    <property type="entry name" value="BPTI_KUNITZ_2"/>
    <property type="match status" value="2"/>
</dbReference>
<evidence type="ECO:0000256" key="3">
    <source>
        <dbReference type="ARBA" id="ARBA00023157"/>
    </source>
</evidence>
<evidence type="ECO:0000259" key="5">
    <source>
        <dbReference type="PROSITE" id="PS50279"/>
    </source>
</evidence>
<keyword evidence="1" id="KW-0646">Protease inhibitor</keyword>
<evidence type="ECO:0000256" key="1">
    <source>
        <dbReference type="ARBA" id="ARBA00022690"/>
    </source>
</evidence>
<name>A0A016U4Z2_9BILA</name>
<comment type="caution">
    <text evidence="6">The sequence shown here is derived from an EMBL/GenBank/DDBJ whole genome shotgun (WGS) entry which is preliminary data.</text>
</comment>
<dbReference type="GO" id="GO:0005615">
    <property type="term" value="C:extracellular space"/>
    <property type="evidence" value="ECO:0007669"/>
    <property type="project" value="TreeGrafter"/>
</dbReference>
<evidence type="ECO:0000256" key="4">
    <source>
        <dbReference type="SAM" id="SignalP"/>
    </source>
</evidence>
<dbReference type="AlphaFoldDB" id="A0A016U4Z2"/>
<organism evidence="6 7">
    <name type="scientific">Ancylostoma ceylanicum</name>
    <dbReference type="NCBI Taxonomy" id="53326"/>
    <lineage>
        <taxon>Eukaryota</taxon>
        <taxon>Metazoa</taxon>
        <taxon>Ecdysozoa</taxon>
        <taxon>Nematoda</taxon>
        <taxon>Chromadorea</taxon>
        <taxon>Rhabditida</taxon>
        <taxon>Rhabditina</taxon>
        <taxon>Rhabditomorpha</taxon>
        <taxon>Strongyloidea</taxon>
        <taxon>Ancylostomatidae</taxon>
        <taxon>Ancylostomatinae</taxon>
        <taxon>Ancylostoma</taxon>
    </lineage>
</organism>
<sequence>MNPIVAILLCAASGTALTKFFFHCSRGTFNIPVAAIINERCLQQQEHGPCKGFEPRYSYNKATDECELFYYGGCLGNENRFKSKKQCERTCRRKHSLDLILVGPGRMPIQPIDDPGNFSIIIFRDILQILGWPEGELFTLFQILVPKSPICYQPIKQGPCLGFLQRYAYDASKRKCVEFTYGGCGGNQNNFERMRECEFTCLVNMPTS</sequence>
<evidence type="ECO:0000256" key="2">
    <source>
        <dbReference type="ARBA" id="ARBA00022900"/>
    </source>
</evidence>
<gene>
    <name evidence="6" type="primary">Acey_s0056.g2714</name>
    <name evidence="6" type="ORF">Y032_0056g2714</name>
</gene>
<evidence type="ECO:0000313" key="6">
    <source>
        <dbReference type="EMBL" id="EYC10379.1"/>
    </source>
</evidence>
<dbReference type="OrthoDB" id="4473401at2759"/>
<dbReference type="Gene3D" id="4.10.410.10">
    <property type="entry name" value="Pancreatic trypsin inhibitor Kunitz domain"/>
    <property type="match status" value="2"/>
</dbReference>
<keyword evidence="7" id="KW-1185">Reference proteome</keyword>
<dbReference type="FunFam" id="4.10.410.10:FF:000020">
    <property type="entry name" value="Collagen, type VI, alpha 3"/>
    <property type="match status" value="2"/>
</dbReference>
<feature type="chain" id="PRO_5001491969" description="BPTI/Kunitz inhibitor domain-containing protein" evidence="4">
    <location>
        <begin position="19"/>
        <end position="208"/>
    </location>
</feature>
<feature type="domain" description="BPTI/Kunitz inhibitor" evidence="5">
    <location>
        <begin position="151"/>
        <end position="201"/>
    </location>
</feature>
<dbReference type="Proteomes" id="UP000024635">
    <property type="component" value="Unassembled WGS sequence"/>
</dbReference>
<evidence type="ECO:0000313" key="7">
    <source>
        <dbReference type="Proteomes" id="UP000024635"/>
    </source>
</evidence>
<dbReference type="CDD" id="cd00109">
    <property type="entry name" value="Kunitz-type"/>
    <property type="match status" value="2"/>
</dbReference>
<dbReference type="InterPro" id="IPR020901">
    <property type="entry name" value="Prtase_inh_Kunz-CS"/>
</dbReference>
<feature type="domain" description="BPTI/Kunitz inhibitor" evidence="5">
    <location>
        <begin position="41"/>
        <end position="91"/>
    </location>
</feature>
<keyword evidence="2" id="KW-0722">Serine protease inhibitor</keyword>
<dbReference type="PANTHER" id="PTHR10083">
    <property type="entry name" value="KUNITZ-TYPE PROTEASE INHIBITOR-RELATED"/>
    <property type="match status" value="1"/>
</dbReference>
<dbReference type="InterPro" id="IPR002223">
    <property type="entry name" value="Kunitz_BPTI"/>
</dbReference>
<keyword evidence="4" id="KW-0732">Signal</keyword>
<proteinExistence type="predicted"/>
<dbReference type="SMART" id="SM00131">
    <property type="entry name" value="KU"/>
    <property type="match status" value="2"/>
</dbReference>
<dbReference type="PRINTS" id="PR00759">
    <property type="entry name" value="BASICPTASE"/>
</dbReference>
<dbReference type="PROSITE" id="PS00280">
    <property type="entry name" value="BPTI_KUNITZ_1"/>
    <property type="match status" value="2"/>
</dbReference>
<dbReference type="InterPro" id="IPR050098">
    <property type="entry name" value="TFPI/VKTCI-like"/>
</dbReference>
<feature type="signal peptide" evidence="4">
    <location>
        <begin position="1"/>
        <end position="18"/>
    </location>
</feature>
<dbReference type="Pfam" id="PF00014">
    <property type="entry name" value="Kunitz_BPTI"/>
    <property type="match status" value="2"/>
</dbReference>
<dbReference type="GO" id="GO:0004867">
    <property type="term" value="F:serine-type endopeptidase inhibitor activity"/>
    <property type="evidence" value="ECO:0007669"/>
    <property type="project" value="UniProtKB-KW"/>
</dbReference>
<dbReference type="EMBL" id="JARK01001392">
    <property type="protein sequence ID" value="EYC10379.1"/>
    <property type="molecule type" value="Genomic_DNA"/>
</dbReference>
<accession>A0A016U4Z2</accession>
<keyword evidence="3" id="KW-1015">Disulfide bond</keyword>
<reference evidence="7" key="1">
    <citation type="journal article" date="2015" name="Nat. Genet.">
        <title>The genome and transcriptome of the zoonotic hookworm Ancylostoma ceylanicum identify infection-specific gene families.</title>
        <authorList>
            <person name="Schwarz E.M."/>
            <person name="Hu Y."/>
            <person name="Antoshechkin I."/>
            <person name="Miller M.M."/>
            <person name="Sternberg P.W."/>
            <person name="Aroian R.V."/>
        </authorList>
    </citation>
    <scope>NUCLEOTIDE SEQUENCE</scope>
    <source>
        <strain evidence="7">HY135</strain>
    </source>
</reference>
<protein>
    <recommendedName>
        <fullName evidence="5">BPTI/Kunitz inhibitor domain-containing protein</fullName>
    </recommendedName>
</protein>
<dbReference type="InterPro" id="IPR036880">
    <property type="entry name" value="Kunitz_BPTI_sf"/>
</dbReference>